<dbReference type="SMART" id="SM00382">
    <property type="entry name" value="AAA"/>
    <property type="match status" value="1"/>
</dbReference>
<protein>
    <submittedName>
        <fullName evidence="5">ABC transporter ATP-binding protein</fullName>
    </submittedName>
</protein>
<organism evidence="5 6">
    <name type="scientific">Natrarchaeobius chitinivorans</name>
    <dbReference type="NCBI Taxonomy" id="1679083"/>
    <lineage>
        <taxon>Archaea</taxon>
        <taxon>Methanobacteriati</taxon>
        <taxon>Methanobacteriota</taxon>
        <taxon>Stenosarchaea group</taxon>
        <taxon>Halobacteria</taxon>
        <taxon>Halobacteriales</taxon>
        <taxon>Natrialbaceae</taxon>
        <taxon>Natrarchaeobius</taxon>
    </lineage>
</organism>
<evidence type="ECO:0000313" key="5">
    <source>
        <dbReference type="EMBL" id="RQG89715.1"/>
    </source>
</evidence>
<reference evidence="5 6" key="1">
    <citation type="submission" date="2018-10" db="EMBL/GenBank/DDBJ databases">
        <title>Natrarchaeobius chitinivorans gen. nov., sp. nov., and Natrarchaeobius haloalkaliphilus sp. nov., alkaliphilic, chitin-utilizing haloarchaea from hypersaline alkaline lakes.</title>
        <authorList>
            <person name="Sorokin D.Y."/>
            <person name="Elcheninov A.G."/>
            <person name="Kostrikina N.A."/>
            <person name="Bale N.J."/>
            <person name="Sinninghe Damste J.S."/>
            <person name="Khijniak T.V."/>
            <person name="Kublanov I.V."/>
            <person name="Toshchakov S.V."/>
        </authorList>
    </citation>
    <scope>NUCLEOTIDE SEQUENCE [LARGE SCALE GENOMIC DNA]</scope>
    <source>
        <strain evidence="5 6">AArcht4T</strain>
    </source>
</reference>
<proteinExistence type="predicted"/>
<evidence type="ECO:0000256" key="3">
    <source>
        <dbReference type="ARBA" id="ARBA00022840"/>
    </source>
</evidence>
<dbReference type="InterPro" id="IPR027417">
    <property type="entry name" value="P-loop_NTPase"/>
</dbReference>
<dbReference type="PANTHER" id="PTHR45772:SF8">
    <property type="entry name" value="HIGH-AFFINITY BRANCHED-CHAIN AMINO ACID TRANSPORT ATP-BINDING PROTEIN"/>
    <property type="match status" value="1"/>
</dbReference>
<dbReference type="AlphaFoldDB" id="A0A3N6P385"/>
<dbReference type="GO" id="GO:0016887">
    <property type="term" value="F:ATP hydrolysis activity"/>
    <property type="evidence" value="ECO:0007669"/>
    <property type="project" value="InterPro"/>
</dbReference>
<sequence>MLEVADVTKQFGNLTAVDEVSFEIGSGEIVGLLGPNGAGKTTLFNCVNGVYTPDGGEVRMNGVSLSDKPVNEICKLGIGRSFQIVRTFNNTTVLDNVTTGALFGRDGESMSRTQAREEAYEYIEFVGLEEEANTLTKNLTIANRRNVELARALATDPDLILLDEVASGLNPAEIGEMSDKIVQLRDEYDVSVFWIEHIMEAIMSNVDRIIVLHHGAKIADGTVEEIKANDEVSAAYFGEEV</sequence>
<dbReference type="Pfam" id="PF12399">
    <property type="entry name" value="BCA_ABC_TP_C"/>
    <property type="match status" value="1"/>
</dbReference>
<dbReference type="CDD" id="cd03219">
    <property type="entry name" value="ABC_Mj1267_LivG_branched"/>
    <property type="match status" value="1"/>
</dbReference>
<evidence type="ECO:0000259" key="4">
    <source>
        <dbReference type="PROSITE" id="PS50893"/>
    </source>
</evidence>
<dbReference type="OrthoDB" id="44250at2157"/>
<dbReference type="GO" id="GO:0005886">
    <property type="term" value="C:plasma membrane"/>
    <property type="evidence" value="ECO:0007669"/>
    <property type="project" value="TreeGrafter"/>
</dbReference>
<dbReference type="RefSeq" id="WP_124197571.1">
    <property type="nucleotide sequence ID" value="NZ_REGA01000030.1"/>
</dbReference>
<accession>A0A3N6P385</accession>
<dbReference type="GO" id="GO:0005524">
    <property type="term" value="F:ATP binding"/>
    <property type="evidence" value="ECO:0007669"/>
    <property type="project" value="UniProtKB-KW"/>
</dbReference>
<dbReference type="PROSITE" id="PS50893">
    <property type="entry name" value="ABC_TRANSPORTER_2"/>
    <property type="match status" value="1"/>
</dbReference>
<dbReference type="Pfam" id="PF00005">
    <property type="entry name" value="ABC_tran"/>
    <property type="match status" value="1"/>
</dbReference>
<dbReference type="InterPro" id="IPR003593">
    <property type="entry name" value="AAA+_ATPase"/>
</dbReference>
<dbReference type="InterPro" id="IPR003439">
    <property type="entry name" value="ABC_transporter-like_ATP-bd"/>
</dbReference>
<evidence type="ECO:0000256" key="1">
    <source>
        <dbReference type="ARBA" id="ARBA00022448"/>
    </source>
</evidence>
<name>A0A3N6P385_NATCH</name>
<comment type="caution">
    <text evidence="5">The sequence shown here is derived from an EMBL/GenBank/DDBJ whole genome shotgun (WGS) entry which is preliminary data.</text>
</comment>
<dbReference type="EMBL" id="REGA01000030">
    <property type="protein sequence ID" value="RQG89715.1"/>
    <property type="molecule type" value="Genomic_DNA"/>
</dbReference>
<dbReference type="PANTHER" id="PTHR45772">
    <property type="entry name" value="CONSERVED COMPONENT OF ABC TRANSPORTER FOR NATURAL AMINO ACIDS-RELATED"/>
    <property type="match status" value="1"/>
</dbReference>
<evidence type="ECO:0000313" key="6">
    <source>
        <dbReference type="Proteomes" id="UP000282323"/>
    </source>
</evidence>
<keyword evidence="1" id="KW-0813">Transport</keyword>
<dbReference type="Proteomes" id="UP000282323">
    <property type="component" value="Unassembled WGS sequence"/>
</dbReference>
<keyword evidence="3 5" id="KW-0067">ATP-binding</keyword>
<dbReference type="SUPFAM" id="SSF52540">
    <property type="entry name" value="P-loop containing nucleoside triphosphate hydrolases"/>
    <property type="match status" value="1"/>
</dbReference>
<evidence type="ECO:0000256" key="2">
    <source>
        <dbReference type="ARBA" id="ARBA00022741"/>
    </source>
</evidence>
<feature type="domain" description="ABC transporter" evidence="4">
    <location>
        <begin position="2"/>
        <end position="239"/>
    </location>
</feature>
<dbReference type="InterPro" id="IPR051120">
    <property type="entry name" value="ABC_AA/LPS_Transport"/>
</dbReference>
<gene>
    <name evidence="5" type="ORF">EA473_21365</name>
</gene>
<keyword evidence="2" id="KW-0547">Nucleotide-binding</keyword>
<dbReference type="Gene3D" id="3.40.50.300">
    <property type="entry name" value="P-loop containing nucleotide triphosphate hydrolases"/>
    <property type="match status" value="1"/>
</dbReference>
<dbReference type="InterPro" id="IPR032823">
    <property type="entry name" value="BCA_ABC_TP_C"/>
</dbReference>
<keyword evidence="6" id="KW-1185">Reference proteome</keyword>